<sequence>MVDPGLHMLRTCRQHVRGRVGAGAADRLTFTCQASLQSNLDAPCRAAGAGRGWQSADTDSVGGDPSKRPKVEPNPCPIWTCGHQTVFTERLTPAILVRDRLVPALVSDTEHPCPLPASQIGSVSESGVEADSGTAVHASAAPAWPARQQPCSCRPSPLHSANLREPKPPDHPKPPQHACNSYKRLKYTQAHAVARTGVRAYRAVAATAVERSSIKYDQDSRHVLTSKGVGYE</sequence>
<dbReference type="KEGG" id="fau:Fraau_2222"/>
<gene>
    <name evidence="2" type="ordered locus">Fraau_2222</name>
</gene>
<evidence type="ECO:0000256" key="1">
    <source>
        <dbReference type="SAM" id="MobiDB-lite"/>
    </source>
</evidence>
<evidence type="ECO:0000313" key="3">
    <source>
        <dbReference type="Proteomes" id="UP000005234"/>
    </source>
</evidence>
<name>H8L4P4_FRAAD</name>
<evidence type="ECO:0000313" key="2">
    <source>
        <dbReference type="EMBL" id="AFC86599.1"/>
    </source>
</evidence>
<dbReference type="STRING" id="767434.Fraau_2222"/>
<dbReference type="HOGENOM" id="CLU_1193398_0_0_6"/>
<dbReference type="AlphaFoldDB" id="H8L4P4"/>
<dbReference type="EMBL" id="CP003350">
    <property type="protein sequence ID" value="AFC86599.1"/>
    <property type="molecule type" value="Genomic_DNA"/>
</dbReference>
<proteinExistence type="predicted"/>
<accession>H8L4P4</accession>
<keyword evidence="3" id="KW-1185">Reference proteome</keyword>
<dbReference type="Proteomes" id="UP000005234">
    <property type="component" value="Chromosome"/>
</dbReference>
<feature type="region of interest" description="Disordered" evidence="1">
    <location>
        <begin position="47"/>
        <end position="74"/>
    </location>
</feature>
<protein>
    <submittedName>
        <fullName evidence="2">Uncharacterized protein</fullName>
    </submittedName>
</protein>
<feature type="region of interest" description="Disordered" evidence="1">
    <location>
        <begin position="119"/>
        <end position="178"/>
    </location>
</feature>
<feature type="compositionally biased region" description="Basic and acidic residues" evidence="1">
    <location>
        <begin position="162"/>
        <end position="173"/>
    </location>
</feature>
<feature type="compositionally biased region" description="Low complexity" evidence="1">
    <location>
        <begin position="135"/>
        <end position="146"/>
    </location>
</feature>
<reference evidence="2" key="1">
    <citation type="submission" date="2012-02" db="EMBL/GenBank/DDBJ databases">
        <title>The complete genome of Frateuria aurantia DSM 6220.</title>
        <authorList>
            <consortium name="US DOE Joint Genome Institute (JGI-PGF)"/>
            <person name="Lucas S."/>
            <person name="Copeland A."/>
            <person name="Lapidus A."/>
            <person name="Glavina del Rio T."/>
            <person name="Dalin E."/>
            <person name="Tice H."/>
            <person name="Bruce D."/>
            <person name="Goodwin L."/>
            <person name="Pitluck S."/>
            <person name="Peters L."/>
            <person name="Ovchinnikova G."/>
            <person name="Teshima H."/>
            <person name="Kyrpides N."/>
            <person name="Mavromatis K."/>
            <person name="Ivanova N."/>
            <person name="Brettin T."/>
            <person name="Detter J.C."/>
            <person name="Han C."/>
            <person name="Larimer F."/>
            <person name="Land M."/>
            <person name="Hauser L."/>
            <person name="Markowitz V."/>
            <person name="Cheng J.-F."/>
            <person name="Hugenholtz P."/>
            <person name="Woyke T."/>
            <person name="Wu D."/>
            <person name="Brambilla E."/>
            <person name="Klenk H.-P."/>
            <person name="Eisen J.A."/>
        </authorList>
    </citation>
    <scope>NUCLEOTIDE SEQUENCE</scope>
    <source>
        <strain evidence="2">DSM 6220</strain>
    </source>
</reference>
<organism evidence="2 3">
    <name type="scientific">Frateuria aurantia (strain ATCC 33424 / DSM 6220 / KCTC 2777 / LMG 1558 / NBRC 3245 / NCIMB 13370)</name>
    <name type="common">Acetobacter aurantius</name>
    <dbReference type="NCBI Taxonomy" id="767434"/>
    <lineage>
        <taxon>Bacteria</taxon>
        <taxon>Pseudomonadati</taxon>
        <taxon>Pseudomonadota</taxon>
        <taxon>Gammaproteobacteria</taxon>
        <taxon>Lysobacterales</taxon>
        <taxon>Rhodanobacteraceae</taxon>
        <taxon>Frateuria</taxon>
    </lineage>
</organism>